<organism evidence="3 4">
    <name type="scientific">Globodera pallida</name>
    <name type="common">Potato cyst nematode worm</name>
    <name type="synonym">Heterodera pallida</name>
    <dbReference type="NCBI Taxonomy" id="36090"/>
    <lineage>
        <taxon>Eukaryota</taxon>
        <taxon>Metazoa</taxon>
        <taxon>Ecdysozoa</taxon>
        <taxon>Nematoda</taxon>
        <taxon>Chromadorea</taxon>
        <taxon>Rhabditida</taxon>
        <taxon>Tylenchina</taxon>
        <taxon>Tylenchomorpha</taxon>
        <taxon>Tylenchoidea</taxon>
        <taxon>Heteroderidae</taxon>
        <taxon>Heteroderinae</taxon>
        <taxon>Globodera</taxon>
    </lineage>
</organism>
<evidence type="ECO:0000313" key="4">
    <source>
        <dbReference type="WBParaSite" id="GPLIN_000663300"/>
    </source>
</evidence>
<evidence type="ECO:0000313" key="3">
    <source>
        <dbReference type="Proteomes" id="UP000050741"/>
    </source>
</evidence>
<protein>
    <submittedName>
        <fullName evidence="4">Uncharacterized protein</fullName>
    </submittedName>
</protein>
<reference evidence="3" key="1">
    <citation type="submission" date="2014-05" db="EMBL/GenBank/DDBJ databases">
        <title>The genome and life-stage specific transcriptomes of Globodera pallida elucidate key aspects of plant parasitism by a cyst nematode.</title>
        <authorList>
            <person name="Cotton J.A."/>
            <person name="Lilley C.J."/>
            <person name="Jones L.M."/>
            <person name="Kikuchi T."/>
            <person name="Reid A.J."/>
            <person name="Thorpe P."/>
            <person name="Tsai I.J."/>
            <person name="Beasley H."/>
            <person name="Blok V."/>
            <person name="Cock P.J.A."/>
            <person name="Van den Akker S.E."/>
            <person name="Holroyd N."/>
            <person name="Hunt M."/>
            <person name="Mantelin S."/>
            <person name="Naghra H."/>
            <person name="Pain A."/>
            <person name="Palomares-Rius J.E."/>
            <person name="Zarowiecki M."/>
            <person name="Berriman M."/>
            <person name="Jones J.T."/>
            <person name="Urwin P.E."/>
        </authorList>
    </citation>
    <scope>NUCLEOTIDE SEQUENCE [LARGE SCALE GENOMIC DNA]</scope>
    <source>
        <strain evidence="3">Lindley</strain>
    </source>
</reference>
<dbReference type="WBParaSite" id="GPLIN_000663300">
    <property type="protein sequence ID" value="GPLIN_000663300"/>
    <property type="gene ID" value="GPLIN_000663300"/>
</dbReference>
<accession>A0A183C190</accession>
<reference evidence="4" key="2">
    <citation type="submission" date="2016-06" db="UniProtKB">
        <authorList>
            <consortium name="WormBaseParasite"/>
        </authorList>
    </citation>
    <scope>IDENTIFICATION</scope>
</reference>
<dbReference type="Proteomes" id="UP000050741">
    <property type="component" value="Unassembled WGS sequence"/>
</dbReference>
<name>A0A183C190_GLOPA</name>
<feature type="region of interest" description="Disordered" evidence="1">
    <location>
        <begin position="69"/>
        <end position="99"/>
    </location>
</feature>
<keyword evidence="3" id="KW-1185">Reference proteome</keyword>
<sequence length="123" mass="13079">MFFKIFLFLFGIFVVYSADLYPCISVIGDTLEANFGPDFSYELGKEDGHLPAKRLVVVNAPLSESCSGGGVFRPSSSSSAPGSVHHQTAGPEAPTLKQPNSRSILHCANASVKNNAILPNATH</sequence>
<proteinExistence type="predicted"/>
<evidence type="ECO:0000256" key="2">
    <source>
        <dbReference type="SAM" id="SignalP"/>
    </source>
</evidence>
<evidence type="ECO:0000256" key="1">
    <source>
        <dbReference type="SAM" id="MobiDB-lite"/>
    </source>
</evidence>
<keyword evidence="2" id="KW-0732">Signal</keyword>
<dbReference type="AlphaFoldDB" id="A0A183C190"/>
<feature type="chain" id="PRO_5008146922" evidence="2">
    <location>
        <begin position="18"/>
        <end position="123"/>
    </location>
</feature>
<feature type="compositionally biased region" description="Low complexity" evidence="1">
    <location>
        <begin position="72"/>
        <end position="84"/>
    </location>
</feature>
<feature type="signal peptide" evidence="2">
    <location>
        <begin position="1"/>
        <end position="17"/>
    </location>
</feature>